<dbReference type="InterPro" id="IPR004843">
    <property type="entry name" value="Calcineurin-like_PHP"/>
</dbReference>
<dbReference type="PANTHER" id="PTHR43143:SF1">
    <property type="entry name" value="SERINE_THREONINE-PROTEIN PHOSPHATASE CPPED1"/>
    <property type="match status" value="1"/>
</dbReference>
<dbReference type="Gene3D" id="3.60.21.10">
    <property type="match status" value="1"/>
</dbReference>
<dbReference type="AlphaFoldDB" id="A0A1F5HDQ7"/>
<accession>A0A1F5HDQ7</accession>
<proteinExistence type="predicted"/>
<name>A0A1F5HDQ7_9BACT</name>
<dbReference type="InterPro" id="IPR029052">
    <property type="entry name" value="Metallo-depent_PP-like"/>
</dbReference>
<gene>
    <name evidence="2" type="ORF">A2196_04080</name>
</gene>
<sequence length="299" mass="33498">MRKLLLLLFFGLVAVVVLSNLSNLRQERPSSETKTPLLRVALVADSHNENDLLSKALAQAEGMGVNFVIGLGDFSNTGTIEELTNAKKVFDQSKLEYFTTAGDHDLWDSRNRGEDPLTNFREIFGKSTQIIDRENVLFVILDNSDIYRGISEEDWGLLTSHLSNLSSLSNLSQNKLRFVFAQKTPFHPESKHVMGSENEAVARQAKRMLAILEEQGDRETEDKKGIEDIGDNEGIRGRAVDGFFSGDLHFFAEFKSPAGTVKMTTIGAVASERNFQGPRFGILTVYNDYSWEVEDVEIR</sequence>
<evidence type="ECO:0000313" key="2">
    <source>
        <dbReference type="EMBL" id="OGE02199.1"/>
    </source>
</evidence>
<dbReference type="InterPro" id="IPR051918">
    <property type="entry name" value="STPP_CPPED1"/>
</dbReference>
<evidence type="ECO:0000259" key="1">
    <source>
        <dbReference type="Pfam" id="PF00149"/>
    </source>
</evidence>
<dbReference type="Proteomes" id="UP000176751">
    <property type="component" value="Unassembled WGS sequence"/>
</dbReference>
<dbReference type="SUPFAM" id="SSF56300">
    <property type="entry name" value="Metallo-dependent phosphatases"/>
    <property type="match status" value="1"/>
</dbReference>
<dbReference type="Pfam" id="PF00149">
    <property type="entry name" value="Metallophos"/>
    <property type="match status" value="1"/>
</dbReference>
<dbReference type="CDD" id="cd00838">
    <property type="entry name" value="MPP_superfamily"/>
    <property type="match status" value="1"/>
</dbReference>
<dbReference type="GO" id="GO:0016787">
    <property type="term" value="F:hydrolase activity"/>
    <property type="evidence" value="ECO:0007669"/>
    <property type="project" value="InterPro"/>
</dbReference>
<feature type="domain" description="Calcineurin-like phosphoesterase" evidence="1">
    <location>
        <begin position="38"/>
        <end position="154"/>
    </location>
</feature>
<dbReference type="STRING" id="1797737.A2196_04080"/>
<dbReference type="PANTHER" id="PTHR43143">
    <property type="entry name" value="METALLOPHOSPHOESTERASE, CALCINEURIN SUPERFAMILY"/>
    <property type="match status" value="1"/>
</dbReference>
<protein>
    <recommendedName>
        <fullName evidence="1">Calcineurin-like phosphoesterase domain-containing protein</fullName>
    </recommendedName>
</protein>
<evidence type="ECO:0000313" key="3">
    <source>
        <dbReference type="Proteomes" id="UP000176751"/>
    </source>
</evidence>
<dbReference type="EMBL" id="MFCA01000018">
    <property type="protein sequence ID" value="OGE02199.1"/>
    <property type="molecule type" value="Genomic_DNA"/>
</dbReference>
<organism evidence="2 3">
    <name type="scientific">Candidatus Curtissbacteria bacterium RIFOXYA1_FULL_41_14</name>
    <dbReference type="NCBI Taxonomy" id="1797737"/>
    <lineage>
        <taxon>Bacteria</taxon>
        <taxon>Candidatus Curtissiibacteriota</taxon>
    </lineage>
</organism>
<reference evidence="2 3" key="1">
    <citation type="journal article" date="2016" name="Nat. Commun.">
        <title>Thousands of microbial genomes shed light on interconnected biogeochemical processes in an aquifer system.</title>
        <authorList>
            <person name="Anantharaman K."/>
            <person name="Brown C.T."/>
            <person name="Hug L.A."/>
            <person name="Sharon I."/>
            <person name="Castelle C.J."/>
            <person name="Probst A.J."/>
            <person name="Thomas B.C."/>
            <person name="Singh A."/>
            <person name="Wilkins M.J."/>
            <person name="Karaoz U."/>
            <person name="Brodie E.L."/>
            <person name="Williams K.H."/>
            <person name="Hubbard S.S."/>
            <person name="Banfield J.F."/>
        </authorList>
    </citation>
    <scope>NUCLEOTIDE SEQUENCE [LARGE SCALE GENOMIC DNA]</scope>
</reference>
<comment type="caution">
    <text evidence="2">The sequence shown here is derived from an EMBL/GenBank/DDBJ whole genome shotgun (WGS) entry which is preliminary data.</text>
</comment>